<comment type="caution">
    <text evidence="4">The sequence shown here is derived from an EMBL/GenBank/DDBJ whole genome shotgun (WGS) entry which is preliminary data.</text>
</comment>
<dbReference type="RefSeq" id="WP_241349932.1">
    <property type="nucleotide sequence ID" value="NZ_JAKZGP010000081.1"/>
</dbReference>
<dbReference type="Pfam" id="PF07683">
    <property type="entry name" value="CobW_C"/>
    <property type="match status" value="1"/>
</dbReference>
<organism evidence="4 5">
    <name type="scientific">Belliella filtrata</name>
    <dbReference type="NCBI Taxonomy" id="2923435"/>
    <lineage>
        <taxon>Bacteria</taxon>
        <taxon>Pseudomonadati</taxon>
        <taxon>Bacteroidota</taxon>
        <taxon>Cytophagia</taxon>
        <taxon>Cytophagales</taxon>
        <taxon>Cyclobacteriaceae</taxon>
        <taxon>Belliella</taxon>
    </lineage>
</organism>
<keyword evidence="5" id="KW-1185">Reference proteome</keyword>
<accession>A0ABS9V524</accession>
<dbReference type="InterPro" id="IPR036627">
    <property type="entry name" value="CobW-likC_sf"/>
</dbReference>
<feature type="domain" description="CobW C-terminal" evidence="3">
    <location>
        <begin position="70"/>
        <end position="161"/>
    </location>
</feature>
<evidence type="ECO:0000259" key="3">
    <source>
        <dbReference type="Pfam" id="PF07683"/>
    </source>
</evidence>
<dbReference type="InterPro" id="IPR011629">
    <property type="entry name" value="CobW-like_C"/>
</dbReference>
<dbReference type="Proteomes" id="UP001165489">
    <property type="component" value="Unassembled WGS sequence"/>
</dbReference>
<dbReference type="EMBL" id="JAKZGP010000081">
    <property type="protein sequence ID" value="MCH7411498.1"/>
    <property type="molecule type" value="Genomic_DNA"/>
</dbReference>
<dbReference type="Gene3D" id="3.30.1220.10">
    <property type="entry name" value="CobW-like, C-terminal domain"/>
    <property type="match status" value="1"/>
</dbReference>
<evidence type="ECO:0000313" key="4">
    <source>
        <dbReference type="EMBL" id="MCH7411498.1"/>
    </source>
</evidence>
<evidence type="ECO:0000256" key="1">
    <source>
        <dbReference type="ARBA" id="ARBA00022741"/>
    </source>
</evidence>
<protein>
    <submittedName>
        <fullName evidence="4">GTP-binding protein</fullName>
    </submittedName>
</protein>
<evidence type="ECO:0000256" key="2">
    <source>
        <dbReference type="ARBA" id="ARBA00023186"/>
    </source>
</evidence>
<name>A0ABS9V524_9BACT</name>
<dbReference type="SUPFAM" id="SSF90002">
    <property type="entry name" value="Hypothetical protein YjiA, C-terminal domain"/>
    <property type="match status" value="1"/>
</dbReference>
<reference evidence="4" key="1">
    <citation type="submission" date="2022-03" db="EMBL/GenBank/DDBJ databases">
        <title>De novo assembled genomes of Belliella spp. (Cyclobacteriaceae) strains.</title>
        <authorList>
            <person name="Szabo A."/>
            <person name="Korponai K."/>
            <person name="Felfoldi T."/>
        </authorList>
    </citation>
    <scope>NUCLEOTIDE SEQUENCE</scope>
    <source>
        <strain evidence="4">DSM 111904</strain>
    </source>
</reference>
<keyword evidence="2" id="KW-0143">Chaperone</keyword>
<gene>
    <name evidence="4" type="ORF">MM239_19070</name>
</gene>
<proteinExistence type="predicted"/>
<keyword evidence="1" id="KW-0547">Nucleotide-binding</keyword>
<sequence>MCLHTNKFFGIWKDSFIERLLTFHQRKINYEIGNEFGNIDLQAFDKSVRISRFTNLSQNKNNTTVRHGMKSIAVSVPEPFHKEKRYAALSVTMFLYDHQIYRIKGFVKFEGSDETILIQSTGNKLTFTKPNFSKTESPNLVFVFIGKNIQRQSIEKILSRTLIIA</sequence>
<evidence type="ECO:0000313" key="5">
    <source>
        <dbReference type="Proteomes" id="UP001165489"/>
    </source>
</evidence>